<protein>
    <submittedName>
        <fullName evidence="7">O-antigen/teichoic acid export membrane protein</fullName>
    </submittedName>
</protein>
<organism evidence="7 8">
    <name type="scientific">Pseudoxanthomonas winnipegensis</name>
    <dbReference type="NCBI Taxonomy" id="2480810"/>
    <lineage>
        <taxon>Bacteria</taxon>
        <taxon>Pseudomonadati</taxon>
        <taxon>Pseudomonadota</taxon>
        <taxon>Gammaproteobacteria</taxon>
        <taxon>Lysobacterales</taxon>
        <taxon>Lysobacteraceae</taxon>
        <taxon>Pseudoxanthomonas</taxon>
    </lineage>
</organism>
<evidence type="ECO:0000256" key="1">
    <source>
        <dbReference type="ARBA" id="ARBA00004651"/>
    </source>
</evidence>
<dbReference type="AlphaFoldDB" id="A0AAW8GDH0"/>
<comment type="caution">
    <text evidence="7">The sequence shown here is derived from an EMBL/GenBank/DDBJ whole genome shotgun (WGS) entry which is preliminary data.</text>
</comment>
<dbReference type="GO" id="GO:0005886">
    <property type="term" value="C:plasma membrane"/>
    <property type="evidence" value="ECO:0007669"/>
    <property type="project" value="UniProtKB-SubCell"/>
</dbReference>
<keyword evidence="4 6" id="KW-1133">Transmembrane helix</keyword>
<keyword evidence="5 6" id="KW-0472">Membrane</keyword>
<dbReference type="EMBL" id="JAUTBB010000001">
    <property type="protein sequence ID" value="MDQ1119633.1"/>
    <property type="molecule type" value="Genomic_DNA"/>
</dbReference>
<dbReference type="InterPro" id="IPR002797">
    <property type="entry name" value="Polysacc_synth"/>
</dbReference>
<feature type="transmembrane region" description="Helical" evidence="6">
    <location>
        <begin position="27"/>
        <end position="50"/>
    </location>
</feature>
<reference evidence="7" key="1">
    <citation type="submission" date="2023-07" db="EMBL/GenBank/DDBJ databases">
        <title>Functional and genomic diversity of the sorghum phyllosphere microbiome.</title>
        <authorList>
            <person name="Shade A."/>
        </authorList>
    </citation>
    <scope>NUCLEOTIDE SEQUENCE</scope>
    <source>
        <strain evidence="7">SORGH_AS_0908</strain>
    </source>
</reference>
<evidence type="ECO:0000256" key="4">
    <source>
        <dbReference type="ARBA" id="ARBA00022989"/>
    </source>
</evidence>
<feature type="transmembrane region" description="Helical" evidence="6">
    <location>
        <begin position="161"/>
        <end position="180"/>
    </location>
</feature>
<feature type="transmembrane region" description="Helical" evidence="6">
    <location>
        <begin position="134"/>
        <end position="155"/>
    </location>
</feature>
<feature type="transmembrane region" description="Helical" evidence="6">
    <location>
        <begin position="241"/>
        <end position="260"/>
    </location>
</feature>
<dbReference type="InterPro" id="IPR050833">
    <property type="entry name" value="Poly_Biosynth_Transport"/>
</dbReference>
<feature type="transmembrane region" description="Helical" evidence="6">
    <location>
        <begin position="368"/>
        <end position="390"/>
    </location>
</feature>
<feature type="transmembrane region" description="Helical" evidence="6">
    <location>
        <begin position="272"/>
        <end position="296"/>
    </location>
</feature>
<feature type="transmembrane region" description="Helical" evidence="6">
    <location>
        <begin position="344"/>
        <end position="362"/>
    </location>
</feature>
<keyword evidence="3 6" id="KW-0812">Transmembrane</keyword>
<evidence type="ECO:0000256" key="6">
    <source>
        <dbReference type="SAM" id="Phobius"/>
    </source>
</evidence>
<keyword evidence="2" id="KW-1003">Cell membrane</keyword>
<dbReference type="PANTHER" id="PTHR30250">
    <property type="entry name" value="PST FAMILY PREDICTED COLANIC ACID TRANSPORTER"/>
    <property type="match status" value="1"/>
</dbReference>
<proteinExistence type="predicted"/>
<feature type="transmembrane region" description="Helical" evidence="6">
    <location>
        <begin position="316"/>
        <end position="337"/>
    </location>
</feature>
<dbReference type="Pfam" id="PF01943">
    <property type="entry name" value="Polysacc_synt"/>
    <property type="match status" value="1"/>
</dbReference>
<evidence type="ECO:0000256" key="3">
    <source>
        <dbReference type="ARBA" id="ARBA00022692"/>
    </source>
</evidence>
<evidence type="ECO:0000256" key="2">
    <source>
        <dbReference type="ARBA" id="ARBA00022475"/>
    </source>
</evidence>
<evidence type="ECO:0000313" key="7">
    <source>
        <dbReference type="EMBL" id="MDQ1119633.1"/>
    </source>
</evidence>
<dbReference type="PANTHER" id="PTHR30250:SF11">
    <property type="entry name" value="O-ANTIGEN TRANSPORTER-RELATED"/>
    <property type="match status" value="1"/>
</dbReference>
<feature type="transmembrane region" description="Helical" evidence="6">
    <location>
        <begin position="96"/>
        <end position="114"/>
    </location>
</feature>
<evidence type="ECO:0000313" key="8">
    <source>
        <dbReference type="Proteomes" id="UP001234354"/>
    </source>
</evidence>
<sequence>MLALRLAVQAGTLLLVARLLGPQGYGAFAGISALAVTMGSLSSFGMHLVILGKVAQEPRSCNDLMSRAIPVTLTCGTLLLGLFIVLGTAALHEANVPLSAILAIGVAEILLQPLSNLAAHKLLAQGHTAKSQMLTVLPLLLRLLAAGAVAFLSPADRLRPYAFSYLGASTVTLLLVTLAPSERWPVPRQWRWPRKTEWKEAAGYAALTTTATGPAELDKILATKILTLSDSGLYSAGQRVIGAATLPVVAMLLAAMPRLFREAQAQQNTTITLYRLILVTAATYGVLLSCVLWAAAPGLSLLFGPRYAGMEHVLRWLAFAVPGLSIRTAAASMLMTFGKPWMRVLLEATGIAVLAISALVLVERLGLTGMPLALIVSEWAMATLGSALLIDSVRKNKTNTLHEGMHSKRK</sequence>
<accession>A0AAW8GDH0</accession>
<dbReference type="Proteomes" id="UP001234354">
    <property type="component" value="Unassembled WGS sequence"/>
</dbReference>
<comment type="subcellular location">
    <subcellularLocation>
        <location evidence="1">Cell membrane</location>
        <topology evidence="1">Multi-pass membrane protein</topology>
    </subcellularLocation>
</comment>
<name>A0AAW8GDH0_9GAMM</name>
<evidence type="ECO:0000256" key="5">
    <source>
        <dbReference type="ARBA" id="ARBA00023136"/>
    </source>
</evidence>
<feature type="transmembrane region" description="Helical" evidence="6">
    <location>
        <begin position="71"/>
        <end position="90"/>
    </location>
</feature>
<gene>
    <name evidence="7" type="ORF">QE383_001941</name>
</gene>